<dbReference type="EMBL" id="LRGB01000568">
    <property type="protein sequence ID" value="KZS17780.1"/>
    <property type="molecule type" value="Genomic_DNA"/>
</dbReference>
<proteinExistence type="predicted"/>
<accession>A0A0P5ZSW6</accession>
<dbReference type="AlphaFoldDB" id="A0A0P5ZSW6"/>
<dbReference type="Proteomes" id="UP000076858">
    <property type="component" value="Unassembled WGS sequence"/>
</dbReference>
<gene>
    <name evidence="1" type="ORF">APZ42_015753</name>
</gene>
<keyword evidence="2" id="KW-1185">Reference proteome</keyword>
<name>A0A0P5ZSW6_9CRUS</name>
<organism evidence="1 2">
    <name type="scientific">Daphnia magna</name>
    <dbReference type="NCBI Taxonomy" id="35525"/>
    <lineage>
        <taxon>Eukaryota</taxon>
        <taxon>Metazoa</taxon>
        <taxon>Ecdysozoa</taxon>
        <taxon>Arthropoda</taxon>
        <taxon>Crustacea</taxon>
        <taxon>Branchiopoda</taxon>
        <taxon>Diplostraca</taxon>
        <taxon>Cladocera</taxon>
        <taxon>Anomopoda</taxon>
        <taxon>Daphniidae</taxon>
        <taxon>Daphnia</taxon>
    </lineage>
</organism>
<evidence type="ECO:0000313" key="2">
    <source>
        <dbReference type="Proteomes" id="UP000076858"/>
    </source>
</evidence>
<reference evidence="1 2" key="1">
    <citation type="submission" date="2016-03" db="EMBL/GenBank/DDBJ databases">
        <title>EvidentialGene: Evidence-directed Construction of Genes on Genomes.</title>
        <authorList>
            <person name="Gilbert D.G."/>
            <person name="Choi J.-H."/>
            <person name="Mockaitis K."/>
            <person name="Colbourne J."/>
            <person name="Pfrender M."/>
        </authorList>
    </citation>
    <scope>NUCLEOTIDE SEQUENCE [LARGE SCALE GENOMIC DNA]</scope>
    <source>
        <strain evidence="1 2">Xinb3</strain>
        <tissue evidence="1">Complete organism</tissue>
    </source>
</reference>
<evidence type="ECO:0000313" key="1">
    <source>
        <dbReference type="EMBL" id="KZS17780.1"/>
    </source>
</evidence>
<dbReference type="OrthoDB" id="6342839at2759"/>
<sequence length="313" mass="34911">MRLSSSVTLTVGAVLFLTLFGGIHSFVIGRNLSILIDDGDSHETATDDYVDSVEHAQKQTSAEDDIHNDSLEIKSNLQLVKVLNQTNGAQILAGDGRNDVSLEVHSVGVNGTTFEVDHDDIHDTHSSEDVVFVQHEQTNPTAEHVFNEFQLRSDTLEVRDELVKKRNAPHADANPVQSPTEGQLIVQRFDIQDDSLEDQLARQIVPMAANVDQLQTHVVVLPSPVSIFDNLPIIGVFGHPASDDLYLVKEYLGDYYFWEMEHELVRDSLLQTVRDVIKLDSDSPIKVDAVQFAKFTQVRSLWDDRFPTTTAAV</sequence>
<protein>
    <submittedName>
        <fullName evidence="1">Uncharacterized protein</fullName>
    </submittedName>
</protein>
<comment type="caution">
    <text evidence="1">The sequence shown here is derived from an EMBL/GenBank/DDBJ whole genome shotgun (WGS) entry which is preliminary data.</text>
</comment>